<dbReference type="Pfam" id="PF00328">
    <property type="entry name" value="His_Phos_2"/>
    <property type="match status" value="1"/>
</dbReference>
<dbReference type="PANTHER" id="PTHR11567:SF210">
    <property type="entry name" value="ACID PHOSPHATASE 5-RELATED"/>
    <property type="match status" value="1"/>
</dbReference>
<dbReference type="SUPFAM" id="SSF53254">
    <property type="entry name" value="Phosphoglycerate mutase-like"/>
    <property type="match status" value="1"/>
</dbReference>
<name>A0A5J4P3H8_9TREM</name>
<comment type="caution">
    <text evidence="4">The sequence shown here is derived from an EMBL/GenBank/DDBJ whole genome shotgun (WGS) entry which is preliminary data.</text>
</comment>
<keyword evidence="2" id="KW-1133">Transmembrane helix</keyword>
<evidence type="ECO:0000313" key="4">
    <source>
        <dbReference type="EMBL" id="KAA3682080.1"/>
    </source>
</evidence>
<keyword evidence="5" id="KW-1185">Reference proteome</keyword>
<dbReference type="AlphaFoldDB" id="A0A5J4P3H8"/>
<evidence type="ECO:0000313" key="5">
    <source>
        <dbReference type="Proteomes" id="UP000324629"/>
    </source>
</evidence>
<dbReference type="InterPro" id="IPR050645">
    <property type="entry name" value="Histidine_acid_phosphatase"/>
</dbReference>
<dbReference type="InterPro" id="IPR029033">
    <property type="entry name" value="His_PPase_superfam"/>
</dbReference>
<keyword evidence="2" id="KW-0812">Transmembrane</keyword>
<sequence length="460" mass="52361">MSSFDFLSILKIIVHCACFLNSFIGCAVSSEKNTSNDSLKLQHIHVLFRHGDRTPLVDPINKDVPFITTWPLGAGQLTEKGILQEYELGQWLRKKYEDFIPEKYNGSDFHMRSTDVDRTLMSAQCVSAGVFHNSSSPLQPFGINWRPIPVHTVSQEADVLLSVAPCPFLDVLRDLEMKSEAAIQTENNHSALFELVNRNLDMKVDRYNLWKVSDTLTCMEAHDMQFPDWCSEQVYKELIEVETFYWNLIFTSSTEILRLEIGVFLSAFVDHVTSVIDNTCSPIIKGPLSVQHILAYSAHDTDVSYLLAALGVFDHHLVEYSAAVVLELLGPDPPAPSYNYRLRVLYKRGYPDDTGEYRVLPPCHNESGEDGCPLDRVLRYLEPFLLKPEEHNIVCTVTQDIKDKRAISRFIANFIPSYLMYTLLGVSLALCLIVGVSANMFCRWRHHRSDMRFKQLLTSA</sequence>
<proteinExistence type="inferred from homology"/>
<keyword evidence="2" id="KW-0472">Membrane</keyword>
<protein>
    <submittedName>
        <fullName evidence="4">Lysosomal acid phosphatase</fullName>
    </submittedName>
</protein>
<dbReference type="InterPro" id="IPR000560">
    <property type="entry name" value="His_Pase_clade-2"/>
</dbReference>
<comment type="similarity">
    <text evidence="1">Belongs to the histidine acid phosphatase family.</text>
</comment>
<evidence type="ECO:0000256" key="1">
    <source>
        <dbReference type="ARBA" id="ARBA00005375"/>
    </source>
</evidence>
<feature type="signal peptide" evidence="3">
    <location>
        <begin position="1"/>
        <end position="29"/>
    </location>
</feature>
<dbReference type="Proteomes" id="UP000324629">
    <property type="component" value="Unassembled WGS sequence"/>
</dbReference>
<dbReference type="EMBL" id="QNGE01000075">
    <property type="protein sequence ID" value="KAA3682080.1"/>
    <property type="molecule type" value="Genomic_DNA"/>
</dbReference>
<dbReference type="InterPro" id="IPR033379">
    <property type="entry name" value="Acid_Pase_AS"/>
</dbReference>
<evidence type="ECO:0000256" key="3">
    <source>
        <dbReference type="SAM" id="SignalP"/>
    </source>
</evidence>
<keyword evidence="3" id="KW-0732">Signal</keyword>
<dbReference type="PANTHER" id="PTHR11567">
    <property type="entry name" value="ACID PHOSPHATASE-RELATED"/>
    <property type="match status" value="1"/>
</dbReference>
<feature type="chain" id="PRO_5023889779" evidence="3">
    <location>
        <begin position="30"/>
        <end position="460"/>
    </location>
</feature>
<accession>A0A5J4P3H8</accession>
<dbReference type="GO" id="GO:0016791">
    <property type="term" value="F:phosphatase activity"/>
    <property type="evidence" value="ECO:0007669"/>
    <property type="project" value="TreeGrafter"/>
</dbReference>
<dbReference type="CDD" id="cd07061">
    <property type="entry name" value="HP_HAP_like"/>
    <property type="match status" value="1"/>
</dbReference>
<dbReference type="Gene3D" id="3.40.50.1240">
    <property type="entry name" value="Phosphoglycerate mutase-like"/>
    <property type="match status" value="1"/>
</dbReference>
<evidence type="ECO:0000256" key="2">
    <source>
        <dbReference type="SAM" id="Phobius"/>
    </source>
</evidence>
<dbReference type="PROSITE" id="PS00778">
    <property type="entry name" value="HIS_ACID_PHOSPHAT_2"/>
    <property type="match status" value="1"/>
</dbReference>
<organism evidence="4 5">
    <name type="scientific">Paragonimus westermani</name>
    <dbReference type="NCBI Taxonomy" id="34504"/>
    <lineage>
        <taxon>Eukaryota</taxon>
        <taxon>Metazoa</taxon>
        <taxon>Spiralia</taxon>
        <taxon>Lophotrochozoa</taxon>
        <taxon>Platyhelminthes</taxon>
        <taxon>Trematoda</taxon>
        <taxon>Digenea</taxon>
        <taxon>Plagiorchiida</taxon>
        <taxon>Troglotremata</taxon>
        <taxon>Troglotrematidae</taxon>
        <taxon>Paragonimus</taxon>
    </lineage>
</organism>
<reference evidence="4 5" key="1">
    <citation type="journal article" date="2019" name="Gigascience">
        <title>Whole-genome sequence of the oriental lung fluke Paragonimus westermani.</title>
        <authorList>
            <person name="Oey H."/>
            <person name="Zakrzewski M."/>
            <person name="Narain K."/>
            <person name="Devi K.R."/>
            <person name="Agatsuma T."/>
            <person name="Nawaratna S."/>
            <person name="Gobert G.N."/>
            <person name="Jones M.K."/>
            <person name="Ragan M.A."/>
            <person name="McManus D.P."/>
            <person name="Krause L."/>
        </authorList>
    </citation>
    <scope>NUCLEOTIDE SEQUENCE [LARGE SCALE GENOMIC DNA]</scope>
    <source>
        <strain evidence="4 5">IND2009</strain>
    </source>
</reference>
<gene>
    <name evidence="4" type="ORF">DEA37_0002173</name>
</gene>
<feature type="transmembrane region" description="Helical" evidence="2">
    <location>
        <begin position="418"/>
        <end position="442"/>
    </location>
</feature>
<dbReference type="PROSITE" id="PS00616">
    <property type="entry name" value="HIS_ACID_PHOSPHAT_1"/>
    <property type="match status" value="1"/>
</dbReference>